<feature type="domain" description="Histidine kinase" evidence="11">
    <location>
        <begin position="1020"/>
        <end position="1231"/>
    </location>
</feature>
<dbReference type="AlphaFoldDB" id="A0A4U1CWV7"/>
<feature type="transmembrane region" description="Helical" evidence="10">
    <location>
        <begin position="225"/>
        <end position="250"/>
    </location>
</feature>
<dbReference type="InterPro" id="IPR003660">
    <property type="entry name" value="HAMP_dom"/>
</dbReference>
<dbReference type="PANTHER" id="PTHR43065:SF46">
    <property type="entry name" value="C4-DICARBOXYLATE TRANSPORT SENSOR PROTEIN DCTB"/>
    <property type="match status" value="1"/>
</dbReference>
<feature type="transmembrane region" description="Helical" evidence="10">
    <location>
        <begin position="270"/>
        <end position="293"/>
    </location>
</feature>
<feature type="transmembrane region" description="Helical" evidence="10">
    <location>
        <begin position="392"/>
        <end position="425"/>
    </location>
</feature>
<keyword evidence="8" id="KW-0067">ATP-binding</keyword>
<evidence type="ECO:0000259" key="11">
    <source>
        <dbReference type="PROSITE" id="PS50109"/>
    </source>
</evidence>
<dbReference type="GO" id="GO:0005524">
    <property type="term" value="F:ATP binding"/>
    <property type="evidence" value="ECO:0007669"/>
    <property type="project" value="UniProtKB-KW"/>
</dbReference>
<feature type="transmembrane region" description="Helical" evidence="10">
    <location>
        <begin position="705"/>
        <end position="729"/>
    </location>
</feature>
<evidence type="ECO:0000256" key="4">
    <source>
        <dbReference type="ARBA" id="ARBA00022553"/>
    </source>
</evidence>
<dbReference type="InterPro" id="IPR003594">
    <property type="entry name" value="HATPase_dom"/>
</dbReference>
<sequence length="1231" mass="142206">MLLGICCIATALSLNNSITQKDLLVHEAKTLQQNLAIKERIVQSFLSNPDKLKELKGFDKNEQQSLNFINTYRDNGINVLVYKDQKLHFWSSAIAFPQNISRLKEGPSFQQLPNGYYEVIKKTSDDYVVIFLIGVKTQFGIENQYLKNRIVPELFPNNSLDLASFTDKDTKEIFNINKEYLFPVKLSEEYSKNIYATVQLWLWIVGLFSICLFVNSYCKWLANRGFIYSATLVLTVFFFAFRLSDLQFFWFNHQFNLEIFSPSIYAQSEFLPSLGDLLLHVICLTWITLFIYVHRGKYVLPKWIVNNRLAGILLHIILLLIISSFAFIIDDVFHGLINNSKINFDITNIINLGWISWISILILCLAWFNVYLITNIFIEITKQLNFSNKDRLILFILLLTGYFIYKLIDDFNVFFLVYALLLFVIGWNNYVQKRQFSIGVFAILFLCIAFLTSLKYIKFIDLKERNNRGGIARKLENSDDPKVINSISSFELRIPSDSMIVKYFKDPKLIKTFNFNNYVTKKYLDGYLSRFEYKIFAYNSQDSVLKQEESVPISKYKDLVKSGAFKTPETIYSYRINDTFGYQDYFGIIPIFDDKDLLGTLVIDLKSQSYDYNSHFPELLIEGKLKSDEDFSEYSFAFYKDNKLSIQSGKFTYPMMNTEFKGVVDKVEFKNEETNDYSYNHAIYKANNSKLIVISKEKMPYVVRLATLSFFFLVFILFGIAVYIMLWLAKNIEDTNAGWFRINRYLMINANKILYKTRIQVSVVLSVVATLLIVGWTTFSYIKEEYLKQQKDSIREKVRKVQLSYEKQILNTGAIKTDDEAEFEFNKFADINAAYLNLYDIKGNLVLTSLRKMYDYGIVGKQMSSDAFINLSLMQRSEFLNPTEKVGEFTYAAAYAPIRNGQNQTVAYIGLPYYANEIDYQEKIGLFINTLINIYALVFVLIGVLAVFLANQITNPLTFIQESIRRTKLGQKNQPIIWHRQDEIGLLIKEYNKMIAALEISAAKLARSERESAWREMAKQVAHEIKNPLTPLKLGVQLLEKSWKENDPNFEKKFASFNKSFIEQIDSLATIASEFSNFAKMPDTKLEKLELLPVIEQAIAVFNSSENVEIIVLNRTNTKVMVLGDKDQLLRTFNNLLKNAIEASEYKDKCAIRIGIINDERQVYVEVEDNGKGIDEALKDKIFVPNFTTKSSGTGLGLAFVKQAVENAGGTIEFTSKIGQGTTFYFTFPLI</sequence>
<evidence type="ECO:0000256" key="9">
    <source>
        <dbReference type="ARBA" id="ARBA00023012"/>
    </source>
</evidence>
<dbReference type="EC" id="2.7.13.3" evidence="3"/>
<dbReference type="CDD" id="cd00082">
    <property type="entry name" value="HisKA"/>
    <property type="match status" value="1"/>
</dbReference>
<keyword evidence="9" id="KW-0902">Two-component regulatory system</keyword>
<dbReference type="Pfam" id="PF02518">
    <property type="entry name" value="HATPase_c"/>
    <property type="match status" value="1"/>
</dbReference>
<evidence type="ECO:0000256" key="5">
    <source>
        <dbReference type="ARBA" id="ARBA00022679"/>
    </source>
</evidence>
<evidence type="ECO:0000256" key="3">
    <source>
        <dbReference type="ARBA" id="ARBA00012438"/>
    </source>
</evidence>
<name>A0A4U1CWV7_9SPHI</name>
<dbReference type="GO" id="GO:0000155">
    <property type="term" value="F:phosphorelay sensor kinase activity"/>
    <property type="evidence" value="ECO:0007669"/>
    <property type="project" value="InterPro"/>
</dbReference>
<feature type="transmembrane region" description="Helical" evidence="10">
    <location>
        <begin position="437"/>
        <end position="457"/>
    </location>
</feature>
<dbReference type="InterPro" id="IPR005467">
    <property type="entry name" value="His_kinase_dom"/>
</dbReference>
<feature type="transmembrane region" description="Helical" evidence="10">
    <location>
        <begin position="926"/>
        <end position="950"/>
    </location>
</feature>
<evidence type="ECO:0000313" key="13">
    <source>
        <dbReference type="EMBL" id="TKC13266.1"/>
    </source>
</evidence>
<accession>A0A4U1CWV7</accession>
<evidence type="ECO:0000256" key="1">
    <source>
        <dbReference type="ARBA" id="ARBA00000085"/>
    </source>
</evidence>
<evidence type="ECO:0000313" key="14">
    <source>
        <dbReference type="Proteomes" id="UP000309488"/>
    </source>
</evidence>
<dbReference type="Gene3D" id="6.10.340.10">
    <property type="match status" value="1"/>
</dbReference>
<keyword evidence="10" id="KW-0472">Membrane</keyword>
<keyword evidence="10" id="KW-0812">Transmembrane</keyword>
<evidence type="ECO:0000256" key="7">
    <source>
        <dbReference type="ARBA" id="ARBA00022777"/>
    </source>
</evidence>
<dbReference type="PROSITE" id="PS50885">
    <property type="entry name" value="HAMP"/>
    <property type="match status" value="1"/>
</dbReference>
<keyword evidence="6" id="KW-0547">Nucleotide-binding</keyword>
<evidence type="ECO:0000256" key="8">
    <source>
        <dbReference type="ARBA" id="ARBA00022840"/>
    </source>
</evidence>
<feature type="domain" description="HAMP" evidence="12">
    <location>
        <begin position="951"/>
        <end position="1003"/>
    </location>
</feature>
<gene>
    <name evidence="13" type="ORF">FA048_02140</name>
</gene>
<keyword evidence="7 13" id="KW-0418">Kinase</keyword>
<dbReference type="EMBL" id="SWBR01000001">
    <property type="protein sequence ID" value="TKC13266.1"/>
    <property type="molecule type" value="Genomic_DNA"/>
</dbReference>
<dbReference type="SMART" id="SM00387">
    <property type="entry name" value="HATPase_c"/>
    <property type="match status" value="1"/>
</dbReference>
<comment type="caution">
    <text evidence="13">The sequence shown here is derived from an EMBL/GenBank/DDBJ whole genome shotgun (WGS) entry which is preliminary data.</text>
</comment>
<reference evidence="13 14" key="1">
    <citation type="submission" date="2019-04" db="EMBL/GenBank/DDBJ databases">
        <title>Pedobacter sp. RP-3-22 sp. nov., isolated from Arctic soil.</title>
        <authorList>
            <person name="Dahal R.H."/>
            <person name="Kim D.-U."/>
        </authorList>
    </citation>
    <scope>NUCLEOTIDE SEQUENCE [LARGE SCALE GENOMIC DNA]</scope>
    <source>
        <strain evidence="13 14">RP-3-22</strain>
    </source>
</reference>
<protein>
    <recommendedName>
        <fullName evidence="3">histidine kinase</fullName>
        <ecNumber evidence="3">2.7.13.3</ecNumber>
    </recommendedName>
</protein>
<comment type="catalytic activity">
    <reaction evidence="1">
        <text>ATP + protein L-histidine = ADP + protein N-phospho-L-histidine.</text>
        <dbReference type="EC" id="2.7.13.3"/>
    </reaction>
</comment>
<dbReference type="InterPro" id="IPR036890">
    <property type="entry name" value="HATPase_C_sf"/>
</dbReference>
<dbReference type="PRINTS" id="PR00344">
    <property type="entry name" value="BCTRLSENSOR"/>
</dbReference>
<feature type="transmembrane region" description="Helical" evidence="10">
    <location>
        <begin position="305"/>
        <end position="329"/>
    </location>
</feature>
<feature type="transmembrane region" description="Helical" evidence="10">
    <location>
        <begin position="349"/>
        <end position="372"/>
    </location>
</feature>
<keyword evidence="14" id="KW-1185">Reference proteome</keyword>
<dbReference type="PANTHER" id="PTHR43065">
    <property type="entry name" value="SENSOR HISTIDINE KINASE"/>
    <property type="match status" value="1"/>
</dbReference>
<dbReference type="SUPFAM" id="SSF55874">
    <property type="entry name" value="ATPase domain of HSP90 chaperone/DNA topoisomerase II/histidine kinase"/>
    <property type="match status" value="1"/>
</dbReference>
<keyword evidence="10" id="KW-1133">Transmembrane helix</keyword>
<evidence type="ECO:0000259" key="12">
    <source>
        <dbReference type="PROSITE" id="PS50885"/>
    </source>
</evidence>
<evidence type="ECO:0000256" key="6">
    <source>
        <dbReference type="ARBA" id="ARBA00022741"/>
    </source>
</evidence>
<dbReference type="Gene3D" id="3.30.565.10">
    <property type="entry name" value="Histidine kinase-like ATPase, C-terminal domain"/>
    <property type="match status" value="1"/>
</dbReference>
<dbReference type="InterPro" id="IPR003661">
    <property type="entry name" value="HisK_dim/P_dom"/>
</dbReference>
<feature type="transmembrane region" description="Helical" evidence="10">
    <location>
        <begin position="200"/>
        <end position="218"/>
    </location>
</feature>
<keyword evidence="5" id="KW-0808">Transferase</keyword>
<dbReference type="GO" id="GO:0016020">
    <property type="term" value="C:membrane"/>
    <property type="evidence" value="ECO:0007669"/>
    <property type="project" value="UniProtKB-SubCell"/>
</dbReference>
<feature type="transmembrane region" description="Helical" evidence="10">
    <location>
        <begin position="759"/>
        <end position="782"/>
    </location>
</feature>
<evidence type="ECO:0000256" key="2">
    <source>
        <dbReference type="ARBA" id="ARBA00004370"/>
    </source>
</evidence>
<dbReference type="OrthoDB" id="9776727at2"/>
<evidence type="ECO:0000256" key="10">
    <source>
        <dbReference type="SAM" id="Phobius"/>
    </source>
</evidence>
<dbReference type="SMART" id="SM00388">
    <property type="entry name" value="HisKA"/>
    <property type="match status" value="1"/>
</dbReference>
<dbReference type="Gene3D" id="1.10.287.130">
    <property type="match status" value="1"/>
</dbReference>
<dbReference type="InterPro" id="IPR004358">
    <property type="entry name" value="Sig_transdc_His_kin-like_C"/>
</dbReference>
<proteinExistence type="predicted"/>
<organism evidence="13 14">
    <name type="scientific">Pedobacter polaris</name>
    <dbReference type="NCBI Taxonomy" id="2571273"/>
    <lineage>
        <taxon>Bacteria</taxon>
        <taxon>Pseudomonadati</taxon>
        <taxon>Bacteroidota</taxon>
        <taxon>Sphingobacteriia</taxon>
        <taxon>Sphingobacteriales</taxon>
        <taxon>Sphingobacteriaceae</taxon>
        <taxon>Pedobacter</taxon>
    </lineage>
</organism>
<keyword evidence="4" id="KW-0597">Phosphoprotein</keyword>
<dbReference type="InterPro" id="IPR036097">
    <property type="entry name" value="HisK_dim/P_sf"/>
</dbReference>
<dbReference type="PROSITE" id="PS50109">
    <property type="entry name" value="HIS_KIN"/>
    <property type="match status" value="1"/>
</dbReference>
<comment type="subcellular location">
    <subcellularLocation>
        <location evidence="2">Membrane</location>
    </subcellularLocation>
</comment>
<dbReference type="Proteomes" id="UP000309488">
    <property type="component" value="Unassembled WGS sequence"/>
</dbReference>
<dbReference type="SUPFAM" id="SSF47384">
    <property type="entry name" value="Homodimeric domain of signal transducing histidine kinase"/>
    <property type="match status" value="1"/>
</dbReference>